<evidence type="ECO:0000256" key="5">
    <source>
        <dbReference type="SAM" id="SignalP"/>
    </source>
</evidence>
<gene>
    <name evidence="7" type="ORF">EC847_104173</name>
</gene>
<evidence type="ECO:0000259" key="6">
    <source>
        <dbReference type="Pfam" id="PF00419"/>
    </source>
</evidence>
<sequence length="322" mass="33928">MNSFIGYLKKLGSKNMGLRSLLAVLLLSCGVHNAMAGVCTYLSTQPQITVNQSFTAQQDSPVGMTLSTATYNQQYKVAENCSGDYKFSRLANTSTYPTAGNNTTFKSGVEGVGIKVTIGPYELSTINFMNGANGDGTSPVYIQDIKVEFVKTGTITPGRMTAGKIGTVQIYDEAGVKAVLTINIGSVDVKQASCEITGSSAIPVPMGKVMKEDFQGKNSTLSSQDINIPLQCSAGTRVNINFDALSSFGNGIIDLTAGGAEGVGIQLKLNSIPVEFNKTLFVAEATQQGAFAIPLKAAYIQTADTIKTGLVNAVANFTVTYQ</sequence>
<dbReference type="InterPro" id="IPR008966">
    <property type="entry name" value="Adhesion_dom_sf"/>
</dbReference>
<dbReference type="Proteomes" id="UP000295530">
    <property type="component" value="Unassembled WGS sequence"/>
</dbReference>
<dbReference type="InterPro" id="IPR000259">
    <property type="entry name" value="Adhesion_dom_fimbrial"/>
</dbReference>
<name>A0A4V3BPQ5_SCAGO</name>
<comment type="similarity">
    <text evidence="2">Belongs to the fimbrial protein family.</text>
</comment>
<evidence type="ECO:0000313" key="7">
    <source>
        <dbReference type="EMBL" id="TDN59567.1"/>
    </source>
</evidence>
<keyword evidence="3 5" id="KW-0732">Signal</keyword>
<keyword evidence="8" id="KW-1185">Reference proteome</keyword>
<dbReference type="InterPro" id="IPR036937">
    <property type="entry name" value="Adhesion_dom_fimbrial_sf"/>
</dbReference>
<dbReference type="GO" id="GO:0009289">
    <property type="term" value="C:pilus"/>
    <property type="evidence" value="ECO:0007669"/>
    <property type="project" value="UniProtKB-SubCell"/>
</dbReference>
<proteinExistence type="inferred from homology"/>
<accession>A0A4V3BPQ5</accession>
<dbReference type="InterPro" id="IPR050263">
    <property type="entry name" value="Bact_Fimbrial_Adh_Pro"/>
</dbReference>
<dbReference type="Gene3D" id="2.60.40.1090">
    <property type="entry name" value="Fimbrial-type adhesion domain"/>
    <property type="match status" value="1"/>
</dbReference>
<dbReference type="OrthoDB" id="6546529at2"/>
<dbReference type="AlphaFoldDB" id="A0A4V3BPQ5"/>
<keyword evidence="4" id="KW-0281">Fimbrium</keyword>
<feature type="signal peptide" evidence="5">
    <location>
        <begin position="1"/>
        <end position="36"/>
    </location>
</feature>
<comment type="subcellular location">
    <subcellularLocation>
        <location evidence="1">Fimbrium</location>
    </subcellularLocation>
</comment>
<dbReference type="GO" id="GO:0043709">
    <property type="term" value="P:cell adhesion involved in single-species biofilm formation"/>
    <property type="evidence" value="ECO:0007669"/>
    <property type="project" value="TreeGrafter"/>
</dbReference>
<dbReference type="SUPFAM" id="SSF49401">
    <property type="entry name" value="Bacterial adhesins"/>
    <property type="match status" value="1"/>
</dbReference>
<dbReference type="EMBL" id="SNVX01000004">
    <property type="protein sequence ID" value="TDN59567.1"/>
    <property type="molecule type" value="Genomic_DNA"/>
</dbReference>
<dbReference type="Pfam" id="PF00419">
    <property type="entry name" value="Fimbrial"/>
    <property type="match status" value="1"/>
</dbReference>
<evidence type="ECO:0000256" key="1">
    <source>
        <dbReference type="ARBA" id="ARBA00004561"/>
    </source>
</evidence>
<organism evidence="7 8">
    <name type="scientific">Scandinavium goeteborgense</name>
    <dbReference type="NCBI Taxonomy" id="1851514"/>
    <lineage>
        <taxon>Bacteria</taxon>
        <taxon>Pseudomonadati</taxon>
        <taxon>Pseudomonadota</taxon>
        <taxon>Gammaproteobacteria</taxon>
        <taxon>Enterobacterales</taxon>
        <taxon>Enterobacteriaceae</taxon>
        <taxon>Scandinavium</taxon>
    </lineage>
</organism>
<feature type="chain" id="PRO_5020963490" evidence="5">
    <location>
        <begin position="37"/>
        <end position="322"/>
    </location>
</feature>
<protein>
    <submittedName>
        <fullName evidence="7">Type 1 fimbria pilin</fullName>
    </submittedName>
</protein>
<dbReference type="Gene3D" id="2.60.40.3310">
    <property type="match status" value="1"/>
</dbReference>
<dbReference type="RefSeq" id="WP_133460978.1">
    <property type="nucleotide sequence ID" value="NZ_SNVX01000004.1"/>
</dbReference>
<dbReference type="PANTHER" id="PTHR33420:SF3">
    <property type="entry name" value="FIMBRIAL SUBUNIT ELFA"/>
    <property type="match status" value="1"/>
</dbReference>
<dbReference type="PANTHER" id="PTHR33420">
    <property type="entry name" value="FIMBRIAL SUBUNIT ELFA-RELATED"/>
    <property type="match status" value="1"/>
</dbReference>
<evidence type="ECO:0000256" key="3">
    <source>
        <dbReference type="ARBA" id="ARBA00022729"/>
    </source>
</evidence>
<evidence type="ECO:0000313" key="8">
    <source>
        <dbReference type="Proteomes" id="UP000295530"/>
    </source>
</evidence>
<evidence type="ECO:0000256" key="4">
    <source>
        <dbReference type="ARBA" id="ARBA00023263"/>
    </source>
</evidence>
<evidence type="ECO:0000256" key="2">
    <source>
        <dbReference type="ARBA" id="ARBA00006671"/>
    </source>
</evidence>
<feature type="domain" description="Fimbrial-type adhesion" evidence="6">
    <location>
        <begin position="187"/>
        <end position="322"/>
    </location>
</feature>
<comment type="caution">
    <text evidence="7">The sequence shown here is derived from an EMBL/GenBank/DDBJ whole genome shotgun (WGS) entry which is preliminary data.</text>
</comment>
<reference evidence="7 8" key="1">
    <citation type="submission" date="2019-03" db="EMBL/GenBank/DDBJ databases">
        <title>Genomic analyses of the natural microbiome of Caenorhabditis elegans.</title>
        <authorList>
            <person name="Samuel B."/>
        </authorList>
    </citation>
    <scope>NUCLEOTIDE SEQUENCE [LARGE SCALE GENOMIC DNA]</scope>
    <source>
        <strain evidence="7 8">BIGb0156</strain>
    </source>
</reference>